<reference evidence="1 2" key="1">
    <citation type="submission" date="2016-10" db="EMBL/GenBank/DDBJ databases">
        <authorList>
            <person name="de Groot N.N."/>
        </authorList>
    </citation>
    <scope>NUCLEOTIDE SEQUENCE [LARGE SCALE GENOMIC DNA]</scope>
    <source>
        <strain evidence="1 2">R5</strain>
    </source>
</reference>
<evidence type="ECO:0000313" key="2">
    <source>
        <dbReference type="Proteomes" id="UP000199245"/>
    </source>
</evidence>
<dbReference type="AlphaFoldDB" id="A0A1G6IRJ7"/>
<gene>
    <name evidence="1" type="ORF">SAMN05216337_1001229</name>
</gene>
<organism evidence="1 2">
    <name type="scientific">Bradyrhizobium brasilense</name>
    <dbReference type="NCBI Taxonomy" id="1419277"/>
    <lineage>
        <taxon>Bacteria</taxon>
        <taxon>Pseudomonadati</taxon>
        <taxon>Pseudomonadota</taxon>
        <taxon>Alphaproteobacteria</taxon>
        <taxon>Hyphomicrobiales</taxon>
        <taxon>Nitrobacteraceae</taxon>
        <taxon>Bradyrhizobium</taxon>
    </lineage>
</organism>
<protein>
    <submittedName>
        <fullName evidence="1">Uncharacterized protein</fullName>
    </submittedName>
</protein>
<name>A0A1G6IRJ7_9BRAD</name>
<accession>A0A1G6IRJ7</accession>
<proteinExistence type="predicted"/>
<dbReference type="EMBL" id="FMZW01000001">
    <property type="protein sequence ID" value="SDC09061.1"/>
    <property type="molecule type" value="Genomic_DNA"/>
</dbReference>
<dbReference type="RefSeq" id="WP_143029449.1">
    <property type="nucleotide sequence ID" value="NZ_FMZW01000001.1"/>
</dbReference>
<sequence length="82" mass="9323">MTKPISLFKFLDGPLMDQEKRRADVVRRMAKDLIDADAFRCESDAIRLLMHRGYPSFDVMALVGDAQLEAKQQLNAAEISRP</sequence>
<dbReference type="Proteomes" id="UP000199245">
    <property type="component" value="Unassembled WGS sequence"/>
</dbReference>
<evidence type="ECO:0000313" key="1">
    <source>
        <dbReference type="EMBL" id="SDC09061.1"/>
    </source>
</evidence>